<dbReference type="GO" id="GO:0022857">
    <property type="term" value="F:transmembrane transporter activity"/>
    <property type="evidence" value="ECO:0007669"/>
    <property type="project" value="InterPro"/>
</dbReference>
<feature type="transmembrane region" description="Helical" evidence="1">
    <location>
        <begin position="42"/>
        <end position="62"/>
    </location>
</feature>
<keyword evidence="1" id="KW-0812">Transmembrane</keyword>
<dbReference type="Gene3D" id="1.20.1250.20">
    <property type="entry name" value="MFS general substrate transporter like domains"/>
    <property type="match status" value="1"/>
</dbReference>
<feature type="transmembrane region" description="Helical" evidence="1">
    <location>
        <begin position="77"/>
        <end position="97"/>
    </location>
</feature>
<evidence type="ECO:0000313" key="2">
    <source>
        <dbReference type="EMBL" id="CAI6374203.1"/>
    </source>
</evidence>
<keyword evidence="1" id="KW-0472">Membrane</keyword>
<evidence type="ECO:0000313" key="3">
    <source>
        <dbReference type="Proteomes" id="UP001160148"/>
    </source>
</evidence>
<gene>
    <name evidence="2" type="ORF">MEUPH1_LOCUS27846</name>
</gene>
<dbReference type="Proteomes" id="UP001160148">
    <property type="component" value="Unassembled WGS sequence"/>
</dbReference>
<feature type="transmembrane region" description="Helical" evidence="1">
    <location>
        <begin position="106"/>
        <end position="124"/>
    </location>
</feature>
<dbReference type="GO" id="GO:0016020">
    <property type="term" value="C:membrane"/>
    <property type="evidence" value="ECO:0007669"/>
    <property type="project" value="TreeGrafter"/>
</dbReference>
<dbReference type="Pfam" id="PF07690">
    <property type="entry name" value="MFS_1"/>
    <property type="match status" value="1"/>
</dbReference>
<name>A0AAV0Y1A8_9HEMI</name>
<dbReference type="InterPro" id="IPR011701">
    <property type="entry name" value="MFS"/>
</dbReference>
<comment type="caution">
    <text evidence="2">The sequence shown here is derived from an EMBL/GenBank/DDBJ whole genome shotgun (WGS) entry which is preliminary data.</text>
</comment>
<dbReference type="AlphaFoldDB" id="A0AAV0Y1A8"/>
<organism evidence="2 3">
    <name type="scientific">Macrosiphum euphorbiae</name>
    <name type="common">potato aphid</name>
    <dbReference type="NCBI Taxonomy" id="13131"/>
    <lineage>
        <taxon>Eukaryota</taxon>
        <taxon>Metazoa</taxon>
        <taxon>Ecdysozoa</taxon>
        <taxon>Arthropoda</taxon>
        <taxon>Hexapoda</taxon>
        <taxon>Insecta</taxon>
        <taxon>Pterygota</taxon>
        <taxon>Neoptera</taxon>
        <taxon>Paraneoptera</taxon>
        <taxon>Hemiptera</taxon>
        <taxon>Sternorrhyncha</taxon>
        <taxon>Aphidomorpha</taxon>
        <taxon>Aphidoidea</taxon>
        <taxon>Aphididae</taxon>
        <taxon>Macrosiphini</taxon>
        <taxon>Macrosiphum</taxon>
    </lineage>
</organism>
<evidence type="ECO:0000256" key="1">
    <source>
        <dbReference type="SAM" id="Phobius"/>
    </source>
</evidence>
<proteinExistence type="predicted"/>
<dbReference type="InterPro" id="IPR036259">
    <property type="entry name" value="MFS_trans_sf"/>
</dbReference>
<dbReference type="EMBL" id="CARXXK010001173">
    <property type="protein sequence ID" value="CAI6374203.1"/>
    <property type="molecule type" value="Genomic_DNA"/>
</dbReference>
<sequence>MSNKNENNMDNTPKTYGPKATVAGTSWYHIMIYIFTTTAQNFLLIGLGMEIGMPTIVIQQLYRNSDSEFSLTLTEVSWYGSILFIFHPTGSFLSGFLQERYGRKRCMIFANVPSIFGWILLYYTHSTVSLYSFTVLMGLGIGFSEAPILSYVESPVWLVSKAKNEKAEKALCWLRGWVEPEIVKTEPLELIRCNEVSGTHRRTDRTIKNGCIYSTPWIPLTILCGINFFGASVNIFPWMLLSEVFPNK</sequence>
<accession>A0AAV0Y1A8</accession>
<keyword evidence="1" id="KW-1133">Transmembrane helix</keyword>
<protein>
    <submittedName>
        <fullName evidence="2">Uncharacterized protein</fullName>
    </submittedName>
</protein>
<feature type="transmembrane region" description="Helical" evidence="1">
    <location>
        <begin position="217"/>
        <end position="240"/>
    </location>
</feature>
<dbReference type="InterPro" id="IPR050549">
    <property type="entry name" value="MFS_Trehalose_Transporter"/>
</dbReference>
<dbReference type="PANTHER" id="PTHR48021:SF39">
    <property type="entry name" value="MAJOR FACILITATOR SUPERFAMILY (MFS) PROFILE DOMAIN-CONTAINING PROTEIN"/>
    <property type="match status" value="1"/>
</dbReference>
<feature type="transmembrane region" description="Helical" evidence="1">
    <location>
        <begin position="130"/>
        <end position="152"/>
    </location>
</feature>
<keyword evidence="3" id="KW-1185">Reference proteome</keyword>
<reference evidence="2 3" key="1">
    <citation type="submission" date="2023-01" db="EMBL/GenBank/DDBJ databases">
        <authorList>
            <person name="Whitehead M."/>
        </authorList>
    </citation>
    <scope>NUCLEOTIDE SEQUENCE [LARGE SCALE GENOMIC DNA]</scope>
</reference>
<dbReference type="SUPFAM" id="SSF103473">
    <property type="entry name" value="MFS general substrate transporter"/>
    <property type="match status" value="1"/>
</dbReference>
<dbReference type="PANTHER" id="PTHR48021">
    <property type="match status" value="1"/>
</dbReference>